<keyword evidence="7 11" id="KW-0012">Acyltransferase</keyword>
<evidence type="ECO:0000256" key="9">
    <source>
        <dbReference type="PIRSR" id="PIRSR600101-1"/>
    </source>
</evidence>
<keyword evidence="6 11" id="KW-0865">Zymogen</keyword>
<feature type="binding site" evidence="10">
    <location>
        <position position="451"/>
    </location>
    <ligand>
        <name>L-glutamate</name>
        <dbReference type="ChEBI" id="CHEBI:29985"/>
    </ligand>
</feature>
<comment type="catalytic activity">
    <reaction evidence="2 11">
        <text>glutathione + H2O = L-cysteinylglycine + L-glutamate</text>
        <dbReference type="Rhea" id="RHEA:28807"/>
        <dbReference type="ChEBI" id="CHEBI:15377"/>
        <dbReference type="ChEBI" id="CHEBI:29985"/>
        <dbReference type="ChEBI" id="CHEBI:57925"/>
        <dbReference type="ChEBI" id="CHEBI:61694"/>
        <dbReference type="EC" id="3.4.19.13"/>
    </reaction>
</comment>
<dbReference type="InterPro" id="IPR051792">
    <property type="entry name" value="GGT_bact"/>
</dbReference>
<comment type="subunit">
    <text evidence="11">This enzyme consists of two polypeptide chains, which are synthesized in precursor form from a single polypeptide.</text>
</comment>
<evidence type="ECO:0000256" key="1">
    <source>
        <dbReference type="ARBA" id="ARBA00001049"/>
    </source>
</evidence>
<dbReference type="Gene3D" id="3.60.20.40">
    <property type="match status" value="1"/>
</dbReference>
<evidence type="ECO:0000256" key="2">
    <source>
        <dbReference type="ARBA" id="ARBA00001089"/>
    </source>
</evidence>
<dbReference type="GO" id="GO:0036374">
    <property type="term" value="F:glutathione hydrolase activity"/>
    <property type="evidence" value="ECO:0007669"/>
    <property type="project" value="UniProtKB-UniRule"/>
</dbReference>
<dbReference type="PROSITE" id="PS00462">
    <property type="entry name" value="G_GLU_TRANSPEPTIDASE"/>
    <property type="match status" value="1"/>
</dbReference>
<dbReference type="OrthoDB" id="9781342at2"/>
<reference evidence="13 14" key="1">
    <citation type="submission" date="2018-03" db="EMBL/GenBank/DDBJ databases">
        <title>The ancient ancestry and fast evolution of plastids.</title>
        <authorList>
            <person name="Moore K.R."/>
            <person name="Magnabosco C."/>
            <person name="Momper L."/>
            <person name="Gold D.A."/>
            <person name="Bosak T."/>
            <person name="Fournier G.P."/>
        </authorList>
    </citation>
    <scope>NUCLEOTIDE SEQUENCE [LARGE SCALE GENOMIC DNA]</scope>
    <source>
        <strain evidence="13 14">CCALA 016</strain>
    </source>
</reference>
<name>A0A2T1M0Z2_9CHRO</name>
<evidence type="ECO:0000256" key="3">
    <source>
        <dbReference type="ARBA" id="ARBA00009381"/>
    </source>
</evidence>
<keyword evidence="4 11" id="KW-0808">Transferase</keyword>
<comment type="catalytic activity">
    <reaction evidence="8 11">
        <text>an N-terminal (5-L-glutamyl)-[peptide] + an alpha-amino acid = 5-L-glutamyl amino acid + an N-terminal L-alpha-aminoacyl-[peptide]</text>
        <dbReference type="Rhea" id="RHEA:23904"/>
        <dbReference type="Rhea" id="RHEA-COMP:9780"/>
        <dbReference type="Rhea" id="RHEA-COMP:9795"/>
        <dbReference type="ChEBI" id="CHEBI:77644"/>
        <dbReference type="ChEBI" id="CHEBI:78597"/>
        <dbReference type="ChEBI" id="CHEBI:78599"/>
        <dbReference type="ChEBI" id="CHEBI:78608"/>
        <dbReference type="EC" id="2.3.2.2"/>
    </reaction>
</comment>
<dbReference type="GO" id="GO:0103068">
    <property type="term" value="F:leukotriene C4 gamma-glutamyl transferase activity"/>
    <property type="evidence" value="ECO:0007669"/>
    <property type="project" value="UniProtKB-EC"/>
</dbReference>
<keyword evidence="14" id="KW-1185">Reference proteome</keyword>
<feature type="active site" description="Nucleophile" evidence="9">
    <location>
        <position position="409"/>
    </location>
</feature>
<dbReference type="AlphaFoldDB" id="A0A2T1M0Z2"/>
<dbReference type="InterPro" id="IPR043137">
    <property type="entry name" value="GGT_ssub_C"/>
</dbReference>
<dbReference type="GO" id="GO:0006751">
    <property type="term" value="P:glutathione catabolic process"/>
    <property type="evidence" value="ECO:0007669"/>
    <property type="project" value="UniProtKB-UniRule"/>
</dbReference>
<reference evidence="13 14" key="2">
    <citation type="submission" date="2018-03" db="EMBL/GenBank/DDBJ databases">
        <authorList>
            <person name="Keele B.F."/>
        </authorList>
    </citation>
    <scope>NUCLEOTIDE SEQUENCE [LARGE SCALE GENOMIC DNA]</scope>
    <source>
        <strain evidence="13 14">CCALA 016</strain>
    </source>
</reference>
<dbReference type="InterPro" id="IPR043138">
    <property type="entry name" value="GGT_lsub"/>
</dbReference>
<keyword evidence="12" id="KW-0812">Transmembrane</keyword>
<evidence type="ECO:0000256" key="6">
    <source>
        <dbReference type="ARBA" id="ARBA00023145"/>
    </source>
</evidence>
<protein>
    <recommendedName>
        <fullName evidence="11">Glutathione hydrolase proenzyme</fullName>
        <ecNumber evidence="11">2.3.2.2</ecNumber>
        <ecNumber evidence="11">3.4.19.13</ecNumber>
    </recommendedName>
    <component>
        <recommendedName>
            <fullName evidence="11">Glutathione hydrolase large chain</fullName>
        </recommendedName>
    </component>
    <component>
        <recommendedName>
            <fullName evidence="11">Glutathione hydrolase small chain</fullName>
        </recommendedName>
    </component>
</protein>
<comment type="pathway">
    <text evidence="11">Sulfur metabolism; glutathione metabolism.</text>
</comment>
<gene>
    <name evidence="13" type="primary">ggt</name>
    <name evidence="13" type="ORF">C7H19_05125</name>
</gene>
<dbReference type="SUPFAM" id="SSF56235">
    <property type="entry name" value="N-terminal nucleophile aminohydrolases (Ntn hydrolases)"/>
    <property type="match status" value="1"/>
</dbReference>
<dbReference type="PANTHER" id="PTHR43199:SF1">
    <property type="entry name" value="GLUTATHIONE HYDROLASE PROENZYME"/>
    <property type="match status" value="1"/>
</dbReference>
<evidence type="ECO:0000256" key="11">
    <source>
        <dbReference type="RuleBase" id="RU368036"/>
    </source>
</evidence>
<dbReference type="Pfam" id="PF01019">
    <property type="entry name" value="G_glu_transpept"/>
    <property type="match status" value="1"/>
</dbReference>
<organism evidence="13 14">
    <name type="scientific">Aphanothece hegewaldii CCALA 016</name>
    <dbReference type="NCBI Taxonomy" id="2107694"/>
    <lineage>
        <taxon>Bacteria</taxon>
        <taxon>Bacillati</taxon>
        <taxon>Cyanobacteriota</taxon>
        <taxon>Cyanophyceae</taxon>
        <taxon>Oscillatoriophycideae</taxon>
        <taxon>Chroococcales</taxon>
        <taxon>Aphanothecaceae</taxon>
        <taxon>Aphanothece</taxon>
    </lineage>
</organism>
<evidence type="ECO:0000256" key="12">
    <source>
        <dbReference type="SAM" id="Phobius"/>
    </source>
</evidence>
<feature type="binding site" evidence="10">
    <location>
        <position position="502"/>
    </location>
    <ligand>
        <name>L-glutamate</name>
        <dbReference type="ChEBI" id="CHEBI:29985"/>
    </ligand>
</feature>
<sequence length="599" mass="66019">MKIFKLSKYITIITSFLIFVTFLDIIIAKSLYHPLIYPYKFLSWLITTNSTSAQTTNNPASKMTVSTKNRMVVTTQHEATKVGIQILNQGGNAIDAAVAIGYALAVTDPCCGNLGGGGFMLIRLANGKEIFINFREKAPLAATPNMYLDKQGKVITDRSRKGYLAVGVPGTVKGLDYALNQYGTLSREQVISPSIQLAEKGFILTEGDIRILKLNEKKFTQSNVAAIFLKNGKTTYQVGDRLIQKDLAKTLKLISQNGSDVFYNGEIAQKVVQASQENQGILSLKDFQQYSITEQEPLRCNYRGYKVISSPPPGGGTTLCQMLNILEGYNLKKLGFHTPQNLHLMLSAMLYAYAYRNIYLGDPKFVNIPLDILLSKEYAEQIRTKILPNKARNPEELYQPILQPEGTNTTHYSVVDKDGNAVAVTYTINSNFGAAVIASDTGFLLNNEMDDFTSKPGEANQFSLIQGNPNLIEPQKQPLSSMSPTILTKNGQLFLVTGSPGGSTIPTTILQVITNLVDHQMNLEQAVNSSRIHYQGLPNAVLNEPNGLNDTTIQKLSEMGYKINPFYNWGAAESILIDPEKDLIYGVNDQRKPAGQALD</sequence>
<evidence type="ECO:0000256" key="10">
    <source>
        <dbReference type="PIRSR" id="PIRSR600101-2"/>
    </source>
</evidence>
<dbReference type="RefSeq" id="WP_106455816.1">
    <property type="nucleotide sequence ID" value="NZ_PXOH01000004.1"/>
</dbReference>
<keyword evidence="12" id="KW-1133">Transmembrane helix</keyword>
<evidence type="ECO:0000256" key="8">
    <source>
        <dbReference type="ARBA" id="ARBA00047417"/>
    </source>
</evidence>
<feature type="binding site" evidence="10">
    <location>
        <position position="135"/>
    </location>
    <ligand>
        <name>L-glutamate</name>
        <dbReference type="ChEBI" id="CHEBI:29985"/>
    </ligand>
</feature>
<dbReference type="UniPathway" id="UPA00204"/>
<comment type="similarity">
    <text evidence="3 11">Belongs to the gamma-glutamyltransferase family.</text>
</comment>
<feature type="binding site" evidence="10">
    <location>
        <begin position="427"/>
        <end position="429"/>
    </location>
    <ligand>
        <name>L-glutamate</name>
        <dbReference type="ChEBI" id="CHEBI:29985"/>
    </ligand>
</feature>
<keyword evidence="12" id="KW-0472">Membrane</keyword>
<dbReference type="Proteomes" id="UP000239001">
    <property type="component" value="Unassembled WGS sequence"/>
</dbReference>
<comment type="caution">
    <text evidence="13">The sequence shown here is derived from an EMBL/GenBank/DDBJ whole genome shotgun (WGS) entry which is preliminary data.</text>
</comment>
<proteinExistence type="inferred from homology"/>
<evidence type="ECO:0000313" key="14">
    <source>
        <dbReference type="Proteomes" id="UP000239001"/>
    </source>
</evidence>
<accession>A0A2T1M0Z2</accession>
<keyword evidence="5 11" id="KW-0378">Hydrolase</keyword>
<comment type="catalytic activity">
    <reaction evidence="1 11">
        <text>an S-substituted glutathione + H2O = an S-substituted L-cysteinylglycine + L-glutamate</text>
        <dbReference type="Rhea" id="RHEA:59468"/>
        <dbReference type="ChEBI" id="CHEBI:15377"/>
        <dbReference type="ChEBI" id="CHEBI:29985"/>
        <dbReference type="ChEBI" id="CHEBI:90779"/>
        <dbReference type="ChEBI" id="CHEBI:143103"/>
        <dbReference type="EC" id="3.4.19.13"/>
    </reaction>
</comment>
<evidence type="ECO:0000256" key="4">
    <source>
        <dbReference type="ARBA" id="ARBA00022679"/>
    </source>
</evidence>
<evidence type="ECO:0000256" key="7">
    <source>
        <dbReference type="ARBA" id="ARBA00023315"/>
    </source>
</evidence>
<dbReference type="EC" id="2.3.2.2" evidence="11"/>
<dbReference type="EMBL" id="PXOH01000004">
    <property type="protein sequence ID" value="PSF38373.1"/>
    <property type="molecule type" value="Genomic_DNA"/>
</dbReference>
<evidence type="ECO:0000256" key="5">
    <source>
        <dbReference type="ARBA" id="ARBA00022801"/>
    </source>
</evidence>
<dbReference type="NCBIfam" id="TIGR00066">
    <property type="entry name" value="g_glut_trans"/>
    <property type="match status" value="1"/>
</dbReference>
<dbReference type="GO" id="GO:0006750">
    <property type="term" value="P:glutathione biosynthetic process"/>
    <property type="evidence" value="ECO:0007669"/>
    <property type="project" value="UniProtKB-KW"/>
</dbReference>
<dbReference type="Gene3D" id="1.10.246.130">
    <property type="match status" value="1"/>
</dbReference>
<dbReference type="PRINTS" id="PR01210">
    <property type="entry name" value="GGTRANSPTASE"/>
</dbReference>
<feature type="transmembrane region" description="Helical" evidence="12">
    <location>
        <begin position="12"/>
        <end position="32"/>
    </location>
</feature>
<dbReference type="InterPro" id="IPR029055">
    <property type="entry name" value="Ntn_hydrolases_N"/>
</dbReference>
<keyword evidence="11" id="KW-0317">Glutathione biosynthesis</keyword>
<dbReference type="InterPro" id="IPR000101">
    <property type="entry name" value="GGT_peptidase"/>
</dbReference>
<feature type="binding site" evidence="10">
    <location>
        <begin position="480"/>
        <end position="481"/>
    </location>
    <ligand>
        <name>L-glutamate</name>
        <dbReference type="ChEBI" id="CHEBI:29985"/>
    </ligand>
</feature>
<dbReference type="EC" id="3.4.19.13" evidence="11"/>
<dbReference type="InterPro" id="IPR055262">
    <property type="entry name" value="GGT_CS"/>
</dbReference>
<evidence type="ECO:0000313" key="13">
    <source>
        <dbReference type="EMBL" id="PSF38373.1"/>
    </source>
</evidence>
<dbReference type="PANTHER" id="PTHR43199">
    <property type="entry name" value="GLUTATHIONE HYDROLASE"/>
    <property type="match status" value="1"/>
</dbReference>
<comment type="PTM">
    <text evidence="11">Cleaved by autocatalysis into a large and a small subunit.</text>
</comment>